<sequence>MAGEAVATSVPISSGAIRLDADALNVFMAEAFPQSEPGSRGHVVSVVPGHVRARLDPTDKALRPGGLISGPTQMGFADMAAYALVLAHIGPVAMAVTSALNYQFLRPCRPGPLFADAHLLRLGKRLAVMDIRIWADDADKPVGQANVTYAIP</sequence>
<dbReference type="RefSeq" id="WP_054587874.1">
    <property type="nucleotide sequence ID" value="NZ_CP012700.1"/>
</dbReference>
<evidence type="ECO:0000313" key="3">
    <source>
        <dbReference type="EMBL" id="ALH80528.1"/>
    </source>
</evidence>
<accession>A0A0N9UB96</accession>
<gene>
    <name evidence="3" type="ORF">AN936_09140</name>
</gene>
<dbReference type="KEGG" id="smag:AN936_09140"/>
<dbReference type="InterPro" id="IPR029069">
    <property type="entry name" value="HotDog_dom_sf"/>
</dbReference>
<dbReference type="EMBL" id="CP012700">
    <property type="protein sequence ID" value="ALH80528.1"/>
    <property type="molecule type" value="Genomic_DNA"/>
</dbReference>
<dbReference type="NCBIfam" id="TIGR00369">
    <property type="entry name" value="unchar_dom_1"/>
    <property type="match status" value="1"/>
</dbReference>
<dbReference type="AlphaFoldDB" id="A0A0N9UB96"/>
<reference evidence="3 4" key="1">
    <citation type="journal article" date="2015" name="Genome Announc.">
        <title>Complete Genome Sequence of Polypropylene Glycol- and Polyethylene Glycol-Degrading Sphingopyxis macrogoltabida Strain EY-1.</title>
        <authorList>
            <person name="Ohtsubo Y."/>
            <person name="Nagata Y."/>
            <person name="Numata M."/>
            <person name="Tsuchikane K."/>
            <person name="Hosoyama A."/>
            <person name="Yamazoe A."/>
            <person name="Tsuda M."/>
            <person name="Fujita N."/>
            <person name="Kawai F."/>
        </authorList>
    </citation>
    <scope>NUCLEOTIDE SEQUENCE [LARGE SCALE GENOMIC DNA]</scope>
    <source>
        <strain evidence="3 4">EY-1</strain>
    </source>
</reference>
<protein>
    <submittedName>
        <fullName evidence="3">Thioesterase</fullName>
    </submittedName>
</protein>
<dbReference type="SUPFAM" id="SSF54637">
    <property type="entry name" value="Thioesterase/thiol ester dehydrase-isomerase"/>
    <property type="match status" value="1"/>
</dbReference>
<dbReference type="OrthoDB" id="9805304at2"/>
<dbReference type="GO" id="GO:0016289">
    <property type="term" value="F:acyl-CoA hydrolase activity"/>
    <property type="evidence" value="ECO:0007669"/>
    <property type="project" value="UniProtKB-ARBA"/>
</dbReference>
<organism evidence="3 4">
    <name type="scientific">Sphingopyxis macrogoltabida</name>
    <name type="common">Sphingomonas macrogoltabidus</name>
    <dbReference type="NCBI Taxonomy" id="33050"/>
    <lineage>
        <taxon>Bacteria</taxon>
        <taxon>Pseudomonadati</taxon>
        <taxon>Pseudomonadota</taxon>
        <taxon>Alphaproteobacteria</taxon>
        <taxon>Sphingomonadales</taxon>
        <taxon>Sphingomonadaceae</taxon>
        <taxon>Sphingopyxis</taxon>
    </lineage>
</organism>
<dbReference type="Gene3D" id="3.10.129.10">
    <property type="entry name" value="Hotdog Thioesterase"/>
    <property type="match status" value="1"/>
</dbReference>
<feature type="domain" description="Thioesterase" evidence="2">
    <location>
        <begin position="65"/>
        <end position="139"/>
    </location>
</feature>
<name>A0A0N9UB96_SPHMC</name>
<dbReference type="CDD" id="cd03443">
    <property type="entry name" value="PaaI_thioesterase"/>
    <property type="match status" value="1"/>
</dbReference>
<evidence type="ECO:0000259" key="2">
    <source>
        <dbReference type="Pfam" id="PF03061"/>
    </source>
</evidence>
<evidence type="ECO:0000313" key="4">
    <source>
        <dbReference type="Proteomes" id="UP000058074"/>
    </source>
</evidence>
<dbReference type="PATRIC" id="fig|33050.5.peg.1897"/>
<dbReference type="InterPro" id="IPR003736">
    <property type="entry name" value="PAAI_dom"/>
</dbReference>
<dbReference type="Pfam" id="PF03061">
    <property type="entry name" value="4HBT"/>
    <property type="match status" value="1"/>
</dbReference>
<proteinExistence type="predicted"/>
<evidence type="ECO:0000256" key="1">
    <source>
        <dbReference type="ARBA" id="ARBA00022801"/>
    </source>
</evidence>
<keyword evidence="1" id="KW-0378">Hydrolase</keyword>
<dbReference type="InterPro" id="IPR006683">
    <property type="entry name" value="Thioestr_dom"/>
</dbReference>
<dbReference type="Proteomes" id="UP000058074">
    <property type="component" value="Chromosome"/>
</dbReference>